<evidence type="ECO:0000313" key="3">
    <source>
        <dbReference type="EMBL" id="KLV01563.1"/>
    </source>
</evidence>
<keyword evidence="1" id="KW-0472">Membrane</keyword>
<organism evidence="2 4">
    <name type="scientific">Photobacterium aphoticum</name>
    <dbReference type="NCBI Taxonomy" id="754436"/>
    <lineage>
        <taxon>Bacteria</taxon>
        <taxon>Pseudomonadati</taxon>
        <taxon>Pseudomonadota</taxon>
        <taxon>Gammaproteobacteria</taxon>
        <taxon>Vibrionales</taxon>
        <taxon>Vibrionaceae</taxon>
        <taxon>Photobacterium</taxon>
    </lineage>
</organism>
<dbReference type="EMBL" id="LDOV01000011">
    <property type="protein sequence ID" value="KLV01563.1"/>
    <property type="molecule type" value="Genomic_DNA"/>
</dbReference>
<dbReference type="Gene3D" id="2.40.50.660">
    <property type="match status" value="1"/>
</dbReference>
<dbReference type="InterPro" id="IPR019635">
    <property type="entry name" value="DUF2500"/>
</dbReference>
<proteinExistence type="predicted"/>
<sequence>MPTWIIVAVVAMLALAVYLFIRFYRRHMLGEDAPERTIEVQILDKQSTPIIGARPGEDDEEYWIYVQPMNGGPKREFMVGIHYYHHLQPGDRGTMTYQGVKFLHFALQRD</sequence>
<dbReference type="Proteomes" id="UP000029227">
    <property type="component" value="Unassembled WGS sequence"/>
</dbReference>
<reference evidence="2 4" key="1">
    <citation type="journal article" date="2014" name="Genome Announc.">
        <title>Draft Genome Sequences of Two Vibrionaceae Species, Vibrio ponticus C121 and Photobacterium aphoticum C119, Isolated as Coral Reef Microbiota.</title>
        <authorList>
            <person name="Al-saari N."/>
            <person name="Meirelles P.M."/>
            <person name="Mino S."/>
            <person name="Suda W."/>
            <person name="Oshima K."/>
            <person name="Hattori M."/>
            <person name="Ohkuma M."/>
            <person name="Thompson F.L."/>
            <person name="Gomez-Gil B."/>
            <person name="Sawabe T."/>
            <person name="Sawabe T."/>
        </authorList>
    </citation>
    <scope>NUCLEOTIDE SEQUENCE [LARGE SCALE GENOMIC DNA]</scope>
    <source>
        <strain evidence="2 4">JCM 19237</strain>
    </source>
</reference>
<protein>
    <submittedName>
        <fullName evidence="3">RNA polymerase subunit sigma</fullName>
    </submittedName>
</protein>
<dbReference type="STRING" id="754436.JCM19237_4749"/>
<comment type="caution">
    <text evidence="2">The sequence shown here is derived from an EMBL/GenBank/DDBJ whole genome shotgun (WGS) entry which is preliminary data.</text>
</comment>
<dbReference type="AlphaFoldDB" id="A0A090QRX9"/>
<dbReference type="PATRIC" id="fig|754436.4.peg.1549"/>
<gene>
    <name evidence="3" type="ORF">ABT58_07275</name>
    <name evidence="2" type="ORF">JCM19237_4749</name>
</gene>
<feature type="transmembrane region" description="Helical" evidence="1">
    <location>
        <begin position="6"/>
        <end position="24"/>
    </location>
</feature>
<evidence type="ECO:0000313" key="5">
    <source>
        <dbReference type="Proteomes" id="UP000036426"/>
    </source>
</evidence>
<name>A0A090QRX9_9GAMM</name>
<keyword evidence="5" id="KW-1185">Reference proteome</keyword>
<evidence type="ECO:0000256" key="1">
    <source>
        <dbReference type="SAM" id="Phobius"/>
    </source>
</evidence>
<dbReference type="eggNOG" id="ENOG502ZR0Z">
    <property type="taxonomic scope" value="Bacteria"/>
</dbReference>
<accession>A0A090QRX9</accession>
<dbReference type="Pfam" id="PF10694">
    <property type="entry name" value="DUF2500"/>
    <property type="match status" value="1"/>
</dbReference>
<evidence type="ECO:0000313" key="4">
    <source>
        <dbReference type="Proteomes" id="UP000029227"/>
    </source>
</evidence>
<keyword evidence="1" id="KW-1133">Transmembrane helix</keyword>
<reference evidence="3 5" key="2">
    <citation type="submission" date="2015-05" db="EMBL/GenBank/DDBJ databases">
        <title>Photobacterium galathea sp. nov.</title>
        <authorList>
            <person name="Machado H."/>
            <person name="Gram L."/>
        </authorList>
    </citation>
    <scope>NUCLEOTIDE SEQUENCE [LARGE SCALE GENOMIC DNA]</scope>
    <source>
        <strain evidence="3 5">DSM 25995</strain>
    </source>
</reference>
<dbReference type="RefSeq" id="WP_047873730.1">
    <property type="nucleotide sequence ID" value="NZ_BMYC01000005.1"/>
</dbReference>
<dbReference type="EMBL" id="BBMN01000008">
    <property type="protein sequence ID" value="GAL05676.1"/>
    <property type="molecule type" value="Genomic_DNA"/>
</dbReference>
<evidence type="ECO:0000313" key="2">
    <source>
        <dbReference type="EMBL" id="GAL05676.1"/>
    </source>
</evidence>
<keyword evidence="1" id="KW-0812">Transmembrane</keyword>
<dbReference type="OrthoDB" id="5917531at2"/>
<dbReference type="Proteomes" id="UP000036426">
    <property type="component" value="Unassembled WGS sequence"/>
</dbReference>